<dbReference type="InterPro" id="IPR035368">
    <property type="entry name" value="Nrap_D3"/>
</dbReference>
<dbReference type="Proteomes" id="UP000694845">
    <property type="component" value="Unplaced"/>
</dbReference>
<name>A0A8B7ZGI8_ACAPL</name>
<proteinExistence type="inferred from homology"/>
<dbReference type="InterPro" id="IPR005554">
    <property type="entry name" value="NOL6/Upt22"/>
</dbReference>
<organism evidence="17 18">
    <name type="scientific">Acanthaster planci</name>
    <name type="common">Crown-of-thorns starfish</name>
    <dbReference type="NCBI Taxonomy" id="133434"/>
    <lineage>
        <taxon>Eukaryota</taxon>
        <taxon>Metazoa</taxon>
        <taxon>Echinodermata</taxon>
        <taxon>Eleutherozoa</taxon>
        <taxon>Asterozoa</taxon>
        <taxon>Asteroidea</taxon>
        <taxon>Valvatacea</taxon>
        <taxon>Valvatida</taxon>
        <taxon>Acanthasteridae</taxon>
        <taxon>Acanthaster</taxon>
    </lineage>
</organism>
<evidence type="ECO:0000259" key="12">
    <source>
        <dbReference type="Pfam" id="PF17403"/>
    </source>
</evidence>
<dbReference type="InterPro" id="IPR035371">
    <property type="entry name" value="Nrap_D6"/>
</dbReference>
<dbReference type="GO" id="GO:0006409">
    <property type="term" value="P:tRNA export from nucleus"/>
    <property type="evidence" value="ECO:0007669"/>
    <property type="project" value="TreeGrafter"/>
</dbReference>
<feature type="domain" description="Nrap protein" evidence="14">
    <location>
        <begin position="631"/>
        <end position="827"/>
    </location>
</feature>
<evidence type="ECO:0000259" key="14">
    <source>
        <dbReference type="Pfam" id="PF17405"/>
    </source>
</evidence>
<feature type="region of interest" description="Disordered" evidence="10">
    <location>
        <begin position="1004"/>
        <end position="1024"/>
    </location>
</feature>
<dbReference type="InterPro" id="IPR035370">
    <property type="entry name" value="Nrap_D5"/>
</dbReference>
<evidence type="ECO:0000256" key="7">
    <source>
        <dbReference type="ARBA" id="ARBA00023242"/>
    </source>
</evidence>
<feature type="domain" description="Nrap protein" evidence="13">
    <location>
        <begin position="430"/>
        <end position="590"/>
    </location>
</feature>
<keyword evidence="17" id="KW-1185">Reference proteome</keyword>
<evidence type="ECO:0000256" key="10">
    <source>
        <dbReference type="SAM" id="MobiDB-lite"/>
    </source>
</evidence>
<feature type="compositionally biased region" description="Low complexity" evidence="10">
    <location>
        <begin position="620"/>
        <end position="633"/>
    </location>
</feature>
<evidence type="ECO:0000259" key="13">
    <source>
        <dbReference type="Pfam" id="PF17404"/>
    </source>
</evidence>
<dbReference type="GO" id="GO:0034456">
    <property type="term" value="C:UTP-C complex"/>
    <property type="evidence" value="ECO:0007669"/>
    <property type="project" value="TreeGrafter"/>
</dbReference>
<feature type="domain" description="Nrap protein" evidence="12">
    <location>
        <begin position="285"/>
        <end position="424"/>
    </location>
</feature>
<dbReference type="PANTHER" id="PTHR17972">
    <property type="entry name" value="NUCLEOLAR RNA-ASSOCIATED PROTEIN"/>
    <property type="match status" value="1"/>
</dbReference>
<evidence type="ECO:0000256" key="1">
    <source>
        <dbReference type="ARBA" id="ARBA00004286"/>
    </source>
</evidence>
<protein>
    <recommendedName>
        <fullName evidence="4 9">Nucleolar protein 6</fullName>
    </recommendedName>
</protein>
<dbReference type="GO" id="GO:0032040">
    <property type="term" value="C:small-subunit processome"/>
    <property type="evidence" value="ECO:0007669"/>
    <property type="project" value="TreeGrafter"/>
</dbReference>
<accession>A0A8B7ZGI8</accession>
<evidence type="ECO:0000313" key="17">
    <source>
        <dbReference type="Proteomes" id="UP000694845"/>
    </source>
</evidence>
<dbReference type="OrthoDB" id="10251401at2759"/>
<dbReference type="GO" id="GO:0006364">
    <property type="term" value="P:rRNA processing"/>
    <property type="evidence" value="ECO:0007669"/>
    <property type="project" value="TreeGrafter"/>
</dbReference>
<evidence type="ECO:0000256" key="2">
    <source>
        <dbReference type="ARBA" id="ARBA00004604"/>
    </source>
</evidence>
<feature type="region of interest" description="Disordered" evidence="10">
    <location>
        <begin position="608"/>
        <end position="638"/>
    </location>
</feature>
<dbReference type="FunFam" id="1.10.1410.10:FF:000006">
    <property type="entry name" value="Nucleolar protein 6"/>
    <property type="match status" value="1"/>
</dbReference>
<feature type="domain" description="Nrap protein" evidence="16">
    <location>
        <begin position="987"/>
        <end position="1124"/>
    </location>
</feature>
<feature type="compositionally biased region" description="Polar residues" evidence="10">
    <location>
        <begin position="1013"/>
        <end position="1024"/>
    </location>
</feature>
<evidence type="ECO:0000256" key="9">
    <source>
        <dbReference type="RuleBase" id="RU364032"/>
    </source>
</evidence>
<dbReference type="Pfam" id="PF17405">
    <property type="entry name" value="Nrap_D4"/>
    <property type="match status" value="1"/>
</dbReference>
<evidence type="ECO:0000256" key="5">
    <source>
        <dbReference type="ARBA" id="ARBA00022454"/>
    </source>
</evidence>
<dbReference type="Gene3D" id="1.10.1410.10">
    <property type="match status" value="2"/>
</dbReference>
<evidence type="ECO:0000313" key="18">
    <source>
        <dbReference type="RefSeq" id="XP_022104719.1"/>
    </source>
</evidence>
<dbReference type="InterPro" id="IPR035082">
    <property type="entry name" value="Nrap_D1"/>
</dbReference>
<dbReference type="OMA" id="NPHGGKE"/>
<dbReference type="Pfam" id="PF17403">
    <property type="entry name" value="Nrap_D2"/>
    <property type="match status" value="1"/>
</dbReference>
<dbReference type="InterPro" id="IPR035369">
    <property type="entry name" value="Nrap_D4"/>
</dbReference>
<dbReference type="Pfam" id="PF17406">
    <property type="entry name" value="Nrap_D5"/>
    <property type="match status" value="1"/>
</dbReference>
<dbReference type="GO" id="GO:0032545">
    <property type="term" value="C:CURI complex"/>
    <property type="evidence" value="ECO:0007669"/>
    <property type="project" value="TreeGrafter"/>
</dbReference>
<dbReference type="Pfam" id="PF17404">
    <property type="entry name" value="Nrap_D3"/>
    <property type="match status" value="1"/>
</dbReference>
<evidence type="ECO:0000256" key="4">
    <source>
        <dbReference type="ARBA" id="ARBA00016437"/>
    </source>
</evidence>
<feature type="domain" description="Nrap protein" evidence="15">
    <location>
        <begin position="831"/>
        <end position="984"/>
    </location>
</feature>
<evidence type="ECO:0000259" key="11">
    <source>
        <dbReference type="Pfam" id="PF03813"/>
    </source>
</evidence>
<dbReference type="CTD" id="65083"/>
<gene>
    <name evidence="18" type="primary">LOC110986810</name>
</gene>
<dbReference type="GeneID" id="110986810"/>
<comment type="function">
    <text evidence="8">Part of the small subunit (SSU) processome, first precursor of the small eukaryotic ribosomal subunit. During the assembly of the SSU processome in the nucleolus, many ribosome biogenesis factors, an RNA chaperone and ribosomal proteins associate with the nascent pre-rRNA and work in concert to generate RNA folding, modifications, rearrangements and cleavage as well as targeted degradation of pre-ribosomal RNA by the RNA exosome.</text>
</comment>
<reference evidence="18" key="1">
    <citation type="submission" date="2025-08" db="UniProtKB">
        <authorList>
            <consortium name="RefSeq"/>
        </authorList>
    </citation>
    <scope>IDENTIFICATION</scope>
</reference>
<comment type="subcellular location">
    <subcellularLocation>
        <location evidence="1">Chromosome</location>
    </subcellularLocation>
    <subcellularLocation>
        <location evidence="2 9">Nucleus</location>
        <location evidence="2 9">Nucleolus</location>
    </subcellularLocation>
</comment>
<evidence type="ECO:0000256" key="8">
    <source>
        <dbReference type="ARBA" id="ARBA00035000"/>
    </source>
</evidence>
<evidence type="ECO:0000259" key="16">
    <source>
        <dbReference type="Pfam" id="PF17407"/>
    </source>
</evidence>
<dbReference type="AlphaFoldDB" id="A0A8B7ZGI8"/>
<keyword evidence="7 9" id="KW-0539">Nucleus</keyword>
<dbReference type="RefSeq" id="XP_022104719.1">
    <property type="nucleotide sequence ID" value="XM_022249027.1"/>
</dbReference>
<feature type="domain" description="Nrap protein" evidence="11">
    <location>
        <begin position="141"/>
        <end position="279"/>
    </location>
</feature>
<dbReference type="GO" id="GO:0003723">
    <property type="term" value="F:RNA binding"/>
    <property type="evidence" value="ECO:0007669"/>
    <property type="project" value="UniProtKB-KW"/>
</dbReference>
<dbReference type="Pfam" id="PF03813">
    <property type="entry name" value="Nrap"/>
    <property type="match status" value="1"/>
</dbReference>
<dbReference type="InterPro" id="IPR035367">
    <property type="entry name" value="Nrap_D2"/>
</dbReference>
<keyword evidence="6 9" id="KW-0694">RNA-binding</keyword>
<keyword evidence="5" id="KW-0158">Chromosome</keyword>
<evidence type="ECO:0000256" key="6">
    <source>
        <dbReference type="ARBA" id="ARBA00022884"/>
    </source>
</evidence>
<dbReference type="Pfam" id="PF17407">
    <property type="entry name" value="Nrap_D6"/>
    <property type="match status" value="1"/>
</dbReference>
<dbReference type="GO" id="GO:0005694">
    <property type="term" value="C:chromosome"/>
    <property type="evidence" value="ECO:0007669"/>
    <property type="project" value="UniProtKB-SubCell"/>
</dbReference>
<dbReference type="FunFam" id="1.10.1410.10:FF:000005">
    <property type="entry name" value="Nucleolar protein 6"/>
    <property type="match status" value="1"/>
</dbReference>
<dbReference type="PANTHER" id="PTHR17972:SF0">
    <property type="entry name" value="NUCLEOLAR PROTEIN 6"/>
    <property type="match status" value="1"/>
</dbReference>
<evidence type="ECO:0000256" key="3">
    <source>
        <dbReference type="ARBA" id="ARBA00006674"/>
    </source>
</evidence>
<dbReference type="Gene3D" id="3.30.70.3030">
    <property type="match status" value="1"/>
</dbReference>
<sequence length="1133" mass="127932">MASPPTKPSSPPLKRAKLSKGALYKPPTNEELNTLRETENLYRSNLFRMQMEELIGEVRVKETKKQLITKSLQELNDILTSLPSQEVDEITDPSWLPNDIKCPTSWDRSQVRGQMSFHKPASVKVVGSFLLDILTQPDLSIDLAVEMPQACRQPKDYLNFRYHHKRALYCAYLANQLRGHDLVESVNYCWKDANHMRPVVVLKLAGKNVKHIQVKLHPCLPESNFKKSRLLPSKSNIRKQWYTGKSEIEETFPATPCYNSSILADMSMESHLHSLYNAAVDFPGFKDGILLLKVWLRQRQLDKGAHSFSGFVMSMLVAYLLSKRVLNKLMSGYQVFRNTVHYLAGSDWTTHGITLCSDTSDKHLPALKDFHQHFDVVFLDSSGYLNFCADMTKATFQQVRHEANLAKVYLDTPAIDGFDSLFMMPVPFGRKFDHIFHLDNLGQLKESSKRFKQLEDPLLDHGGDRVKTCLPRLLALLHRGLGSRVDMIAVRLQEDKQWKISDDPPQPEDMGPLTFGLLLNQEFAGSVLERGPEANTPEAEEFQKFWGEGSELRRFQDGSICEAVVWPGQTAAEKRLICSHIIKHLCKIHAGISPDTLTYVGDQLDPILHQPVKGTPQPTPDSKPQDPSQDPHPGTGEEENMTLVQAYNEVCKDLRGLKGFPLVMTSVQGISPVLRYTEVFPPTPVQARKLVGKARIHGYIQVPVSNQPCPDWVPAVKVICQLEGSGKWPDDLAAIQRIKAAFHIRLGQLLHNQCKLVTSATPKYVDVLKEGYVFRVEVAHRREIGLLKETVTPDGMKVLRDNPQSLELEIRTVMLPRLTSTLHGLQQQHVPFSGTARLAKRWLCAQLLSNHVPDEAIDLLVAYLFLQPAPLTVPGSPLVGFLRFLHLLSSHDWQSTAVIINLNNEMQDSDYDEIRQHFTEQRSQLPPMFLATPTDKLNSVWTQKQPTAQILRRLLVLAKESLRVLMSQMMVVDTNVDFKQVFRPPLDLYDVVIHLRPKLVPRRGEVVDRSSGAPGQTSSMEGNLTEKSSQLPVVDFDPVSLYLKELESCHGDLALFFHDRHGGSFIAVLWNPNAFQPQPFKVLQAKGMMPQPSASTSKEVVVTPNVEAIIEDFKILGQGLVQSVEIRTEKWVI</sequence>
<comment type="similarity">
    <text evidence="3 9">Belongs to the NRAP family.</text>
</comment>
<dbReference type="KEGG" id="aplc:110986810"/>
<evidence type="ECO:0000259" key="15">
    <source>
        <dbReference type="Pfam" id="PF17406"/>
    </source>
</evidence>